<proteinExistence type="predicted"/>
<name>A0A8S5RSC5_9CAUD</name>
<sequence>MLSDDMRPVENDSTGNNMKWDSLVLDCDLYLKNGNYALLTDTRLKQAQFVELEGKPRIALAYYLMAYYSDLNGFDSMDRMLAARRNRFKDWKSTARIQPGVANKIFSICHGCNITSDELVAFYRKAFVPGVYQCHLFTVDECIELLQAAKNGNIGEINSKISNAESRFVAEYNNSKTEALV</sequence>
<organism evidence="1">
    <name type="scientific">Myoviridae sp. ct5xZ3</name>
    <dbReference type="NCBI Taxonomy" id="2827601"/>
    <lineage>
        <taxon>Viruses</taxon>
        <taxon>Duplodnaviria</taxon>
        <taxon>Heunggongvirae</taxon>
        <taxon>Uroviricota</taxon>
        <taxon>Caudoviricetes</taxon>
    </lineage>
</organism>
<evidence type="ECO:0000313" key="1">
    <source>
        <dbReference type="EMBL" id="DAE92169.1"/>
    </source>
</evidence>
<reference evidence="1" key="1">
    <citation type="journal article" date="2021" name="Proc. Natl. Acad. Sci. U.S.A.">
        <title>A Catalog of Tens of Thousands of Viruses from Human Metagenomes Reveals Hidden Associations with Chronic Diseases.</title>
        <authorList>
            <person name="Tisza M.J."/>
            <person name="Buck C.B."/>
        </authorList>
    </citation>
    <scope>NUCLEOTIDE SEQUENCE</scope>
    <source>
        <strain evidence="1">Ct5xZ3</strain>
    </source>
</reference>
<protein>
    <submittedName>
        <fullName evidence="1">Uncharacterized protein</fullName>
    </submittedName>
</protein>
<dbReference type="EMBL" id="BK057794">
    <property type="protein sequence ID" value="DAE92169.1"/>
    <property type="molecule type" value="Genomic_DNA"/>
</dbReference>
<accession>A0A8S5RSC5</accession>